<evidence type="ECO:0000313" key="5">
    <source>
        <dbReference type="Proteomes" id="UP000199603"/>
    </source>
</evidence>
<dbReference type="NCBIfam" id="TIGR02226">
    <property type="entry name" value="two_anch"/>
    <property type="match status" value="1"/>
</dbReference>
<proteinExistence type="predicted"/>
<dbReference type="InterPro" id="IPR024163">
    <property type="entry name" value="Aerotolerance_reg_N"/>
</dbReference>
<keyword evidence="2" id="KW-1133">Transmembrane helix</keyword>
<feature type="transmembrane region" description="Helical" evidence="2">
    <location>
        <begin position="6"/>
        <end position="23"/>
    </location>
</feature>
<protein>
    <submittedName>
        <fullName evidence="4">N-terminal double-transmembrane domain-containing protein</fullName>
    </submittedName>
</protein>
<accession>A0A1G6VCN0</accession>
<evidence type="ECO:0000259" key="3">
    <source>
        <dbReference type="Pfam" id="PF07584"/>
    </source>
</evidence>
<dbReference type="RefSeq" id="WP_176764065.1">
    <property type="nucleotide sequence ID" value="NZ_FNAG01000003.1"/>
</dbReference>
<name>A0A1G6VCN0_9GAMM</name>
<feature type="transmembrane region" description="Helical" evidence="2">
    <location>
        <begin position="57"/>
        <end position="78"/>
    </location>
</feature>
<evidence type="ECO:0000256" key="2">
    <source>
        <dbReference type="SAM" id="Phobius"/>
    </source>
</evidence>
<organism evidence="4 5">
    <name type="scientific">Aquimonas voraii</name>
    <dbReference type="NCBI Taxonomy" id="265719"/>
    <lineage>
        <taxon>Bacteria</taxon>
        <taxon>Pseudomonadati</taxon>
        <taxon>Pseudomonadota</taxon>
        <taxon>Gammaproteobacteria</taxon>
        <taxon>Lysobacterales</taxon>
        <taxon>Lysobacteraceae</taxon>
        <taxon>Aquimonas</taxon>
    </lineage>
</organism>
<gene>
    <name evidence="4" type="ORF">SAMN04488509_10312</name>
</gene>
<keyword evidence="2 4" id="KW-0812">Transmembrane</keyword>
<dbReference type="Pfam" id="PF07584">
    <property type="entry name" value="BatA"/>
    <property type="match status" value="1"/>
</dbReference>
<reference evidence="4 5" key="1">
    <citation type="submission" date="2016-10" db="EMBL/GenBank/DDBJ databases">
        <authorList>
            <person name="de Groot N.N."/>
        </authorList>
    </citation>
    <scope>NUCLEOTIDE SEQUENCE [LARGE SCALE GENOMIC DNA]</scope>
    <source>
        <strain evidence="4 5">DSM 16957</strain>
    </source>
</reference>
<keyword evidence="5" id="KW-1185">Reference proteome</keyword>
<sequence>MSLLLPTALFALLALALPLLIHLQRRRETPPPRLFAALAYIDPQARPKQRVRLRDRLLLLLRLLLLAVLAFVLAQPLLHGRAGPPWVLLWPGLDPAQVGALNEDAELRWLAPGFPRVDAVAAPAAGPTFSLLRELAFERPAAQALEVRVPRELGDWDGAPLQLGRAIEWTVLPVELPVAPQSPQVLRVAVHVMEHIESEQRRALSALRAYFEAMGENAPLRFVEASEAPPAEGVDALWVMAPMQTPTPRAADALLQPSANDAKVQDDARGDGGALRAPSVAPEGAGHPLADTSAERGESAATVGQGPPYAGALASLSPTWRAWLRDGGRALISGSDTRETQPPQIEPASAETEVLAALDARAHTLWRGEHASLSRVLTDGAELRLLDCPLDPRCLPELLAPRFPRLLQGWLEPERAPVSHIDANLVAPSADGTPPQPAGTPLRDALILALLLLLLAERWLAATRRPA</sequence>
<dbReference type="InterPro" id="IPR011933">
    <property type="entry name" value="Double_TM_dom"/>
</dbReference>
<dbReference type="Proteomes" id="UP000199603">
    <property type="component" value="Unassembled WGS sequence"/>
</dbReference>
<evidence type="ECO:0000256" key="1">
    <source>
        <dbReference type="SAM" id="MobiDB-lite"/>
    </source>
</evidence>
<feature type="domain" description="Aerotolerance regulator N-terminal" evidence="3">
    <location>
        <begin position="1"/>
        <end position="76"/>
    </location>
</feature>
<evidence type="ECO:0000313" key="4">
    <source>
        <dbReference type="EMBL" id="SDD51409.1"/>
    </source>
</evidence>
<feature type="region of interest" description="Disordered" evidence="1">
    <location>
        <begin position="260"/>
        <end position="306"/>
    </location>
</feature>
<keyword evidence="2" id="KW-0472">Membrane</keyword>
<dbReference type="EMBL" id="FNAG01000003">
    <property type="protein sequence ID" value="SDD51409.1"/>
    <property type="molecule type" value="Genomic_DNA"/>
</dbReference>
<dbReference type="AlphaFoldDB" id="A0A1G6VCN0"/>
<dbReference type="STRING" id="265719.SAMN04488509_10312"/>